<dbReference type="PANTHER" id="PTHR43464:SF19">
    <property type="entry name" value="UBIQUINONE BIOSYNTHESIS O-METHYLTRANSFERASE, MITOCHONDRIAL"/>
    <property type="match status" value="1"/>
</dbReference>
<dbReference type="EMBL" id="PVMZ01000010">
    <property type="protein sequence ID" value="PRX19379.1"/>
    <property type="molecule type" value="Genomic_DNA"/>
</dbReference>
<dbReference type="Gene3D" id="3.40.50.150">
    <property type="entry name" value="Vaccinia Virus protein VP39"/>
    <property type="match status" value="1"/>
</dbReference>
<comment type="caution">
    <text evidence="5">The sequence shown here is derived from an EMBL/GenBank/DDBJ whole genome shotgun (WGS) entry which is preliminary data.</text>
</comment>
<gene>
    <name evidence="5" type="ORF">CLV67_110131</name>
</gene>
<dbReference type="AlphaFoldDB" id="A0A2T0K8H3"/>
<sequence length="243" mass="26353">MQYGPEHAEFYDAVFESRGKDFSGEAAALAALIRQHRPQARSLLDVACGTGAHLAAFANLFDDVEGIEYAPAMAAVARDRLPDVPIHAGDMRDFDLGRTFDALTCVGNSVGCMDDRKELTAAIARMAAHVVPGGVLVVEPWWFPSNFTDGHVGGHVLKEDGRVVSRLTRSVRDGDKTRHEVRFTVADASGFRDFSEVLVVSLFDQEDYEDAFAAADCSVRLVGGLQLADGRPNSPGLFVAVRR</sequence>
<dbReference type="Pfam" id="PF13649">
    <property type="entry name" value="Methyltransf_25"/>
    <property type="match status" value="1"/>
</dbReference>
<evidence type="ECO:0000256" key="1">
    <source>
        <dbReference type="ARBA" id="ARBA00022603"/>
    </source>
</evidence>
<proteinExistence type="predicted"/>
<evidence type="ECO:0000313" key="6">
    <source>
        <dbReference type="Proteomes" id="UP000239415"/>
    </source>
</evidence>
<keyword evidence="6" id="KW-1185">Reference proteome</keyword>
<organism evidence="5 6">
    <name type="scientific">Actinoplanes italicus</name>
    <dbReference type="NCBI Taxonomy" id="113567"/>
    <lineage>
        <taxon>Bacteria</taxon>
        <taxon>Bacillati</taxon>
        <taxon>Actinomycetota</taxon>
        <taxon>Actinomycetes</taxon>
        <taxon>Micromonosporales</taxon>
        <taxon>Micromonosporaceae</taxon>
        <taxon>Actinoplanes</taxon>
    </lineage>
</organism>
<dbReference type="GO" id="GO:0008168">
    <property type="term" value="F:methyltransferase activity"/>
    <property type="evidence" value="ECO:0007669"/>
    <property type="project" value="UniProtKB-KW"/>
</dbReference>
<feature type="domain" description="Methyltransferase" evidence="4">
    <location>
        <begin position="44"/>
        <end position="134"/>
    </location>
</feature>
<keyword evidence="3" id="KW-0949">S-adenosyl-L-methionine</keyword>
<accession>A0A2T0K8H3</accession>
<keyword evidence="2 5" id="KW-0808">Transferase</keyword>
<dbReference type="SUPFAM" id="SSF53335">
    <property type="entry name" value="S-adenosyl-L-methionine-dependent methyltransferases"/>
    <property type="match status" value="1"/>
</dbReference>
<dbReference type="OrthoDB" id="189743at2"/>
<dbReference type="RefSeq" id="WP_106322278.1">
    <property type="nucleotide sequence ID" value="NZ_BOMO01000051.1"/>
</dbReference>
<dbReference type="PANTHER" id="PTHR43464">
    <property type="entry name" value="METHYLTRANSFERASE"/>
    <property type="match status" value="1"/>
</dbReference>
<dbReference type="InterPro" id="IPR041698">
    <property type="entry name" value="Methyltransf_25"/>
</dbReference>
<dbReference type="Gene3D" id="2.20.130.10">
    <property type="entry name" value="CAC2371-like domains"/>
    <property type="match status" value="1"/>
</dbReference>
<protein>
    <submittedName>
        <fullName evidence="5">N-dimethyltransferase</fullName>
    </submittedName>
</protein>
<evidence type="ECO:0000256" key="2">
    <source>
        <dbReference type="ARBA" id="ARBA00022679"/>
    </source>
</evidence>
<reference evidence="5 6" key="1">
    <citation type="submission" date="2018-03" db="EMBL/GenBank/DDBJ databases">
        <title>Genomic Encyclopedia of Archaeal and Bacterial Type Strains, Phase II (KMG-II): from individual species to whole genera.</title>
        <authorList>
            <person name="Goeker M."/>
        </authorList>
    </citation>
    <scope>NUCLEOTIDE SEQUENCE [LARGE SCALE GENOMIC DNA]</scope>
    <source>
        <strain evidence="5 6">DSM 43146</strain>
    </source>
</reference>
<dbReference type="InterPro" id="IPR029063">
    <property type="entry name" value="SAM-dependent_MTases_sf"/>
</dbReference>
<evidence type="ECO:0000313" key="5">
    <source>
        <dbReference type="EMBL" id="PRX19379.1"/>
    </source>
</evidence>
<name>A0A2T0K8H3_9ACTN</name>
<evidence type="ECO:0000256" key="3">
    <source>
        <dbReference type="ARBA" id="ARBA00022691"/>
    </source>
</evidence>
<dbReference type="CDD" id="cd02440">
    <property type="entry name" value="AdoMet_MTases"/>
    <property type="match status" value="1"/>
</dbReference>
<dbReference type="Proteomes" id="UP000239415">
    <property type="component" value="Unassembled WGS sequence"/>
</dbReference>
<dbReference type="GO" id="GO:0032259">
    <property type="term" value="P:methylation"/>
    <property type="evidence" value="ECO:0007669"/>
    <property type="project" value="UniProtKB-KW"/>
</dbReference>
<evidence type="ECO:0000259" key="4">
    <source>
        <dbReference type="Pfam" id="PF13649"/>
    </source>
</evidence>
<keyword evidence="1 5" id="KW-0489">Methyltransferase</keyword>